<protein>
    <recommendedName>
        <fullName evidence="14">Intraflagellar transport protein 88 homolog</fullName>
    </recommendedName>
    <alternativeName>
        <fullName evidence="15">Tetratricopeptide repeat protein 10</fullName>
    </alternativeName>
</protein>
<dbReference type="Pfam" id="PF13181">
    <property type="entry name" value="TPR_8"/>
    <property type="match status" value="1"/>
</dbReference>
<dbReference type="GO" id="GO:0019894">
    <property type="term" value="F:kinesin binding"/>
    <property type="evidence" value="ECO:0007669"/>
    <property type="project" value="TreeGrafter"/>
</dbReference>
<reference evidence="18" key="1">
    <citation type="journal article" date="2023" name="G3 (Bethesda)">
        <title>A reference genome for the long-term kleptoplast-retaining sea slug Elysia crispata morphotype clarki.</title>
        <authorList>
            <person name="Eastman K.E."/>
            <person name="Pendleton A.L."/>
            <person name="Shaikh M.A."/>
            <person name="Suttiyut T."/>
            <person name="Ogas R."/>
            <person name="Tomko P."/>
            <person name="Gavelis G."/>
            <person name="Widhalm J.R."/>
            <person name="Wisecaver J.H."/>
        </authorList>
    </citation>
    <scope>NUCLEOTIDE SEQUENCE</scope>
    <source>
        <strain evidence="18">ECLA1</strain>
    </source>
</reference>
<keyword evidence="19" id="KW-1185">Reference proteome</keyword>
<dbReference type="GO" id="GO:0031514">
    <property type="term" value="C:motile cilium"/>
    <property type="evidence" value="ECO:0007669"/>
    <property type="project" value="UniProtKB-SubCell"/>
</dbReference>
<evidence type="ECO:0000256" key="9">
    <source>
        <dbReference type="ARBA" id="ARBA00023069"/>
    </source>
</evidence>
<dbReference type="GO" id="GO:0097730">
    <property type="term" value="C:non-motile cilium"/>
    <property type="evidence" value="ECO:0007669"/>
    <property type="project" value="TreeGrafter"/>
</dbReference>
<evidence type="ECO:0000256" key="5">
    <source>
        <dbReference type="ARBA" id="ARBA00022737"/>
    </source>
</evidence>
<dbReference type="GO" id="GO:0005829">
    <property type="term" value="C:cytosol"/>
    <property type="evidence" value="ECO:0007669"/>
    <property type="project" value="UniProtKB-ARBA"/>
</dbReference>
<dbReference type="InterPro" id="IPR019734">
    <property type="entry name" value="TPR_rpt"/>
</dbReference>
<dbReference type="GO" id="GO:1905515">
    <property type="term" value="P:non-motile cilium assembly"/>
    <property type="evidence" value="ECO:0007669"/>
    <property type="project" value="TreeGrafter"/>
</dbReference>
<dbReference type="Proteomes" id="UP001283361">
    <property type="component" value="Unassembled WGS sequence"/>
</dbReference>
<dbReference type="GO" id="GO:0036064">
    <property type="term" value="C:ciliary basal body"/>
    <property type="evidence" value="ECO:0007669"/>
    <property type="project" value="UniProtKB-ARBA"/>
</dbReference>
<dbReference type="PANTHER" id="PTHR44117">
    <property type="entry name" value="INTRAFLAGELLAR TRANSPORT PROTEIN 88 HOMOLOG"/>
    <property type="match status" value="1"/>
</dbReference>
<dbReference type="GO" id="GO:0097542">
    <property type="term" value="C:ciliary tip"/>
    <property type="evidence" value="ECO:0007669"/>
    <property type="project" value="UniProtKB-ARBA"/>
</dbReference>
<dbReference type="GO" id="GO:0042073">
    <property type="term" value="P:intraciliary transport"/>
    <property type="evidence" value="ECO:0007669"/>
    <property type="project" value="TreeGrafter"/>
</dbReference>
<evidence type="ECO:0000256" key="13">
    <source>
        <dbReference type="ARBA" id="ARBA00062040"/>
    </source>
</evidence>
<evidence type="ECO:0000256" key="12">
    <source>
        <dbReference type="ARBA" id="ARBA00059531"/>
    </source>
</evidence>
<dbReference type="Pfam" id="PF13432">
    <property type="entry name" value="TPR_16"/>
    <property type="match status" value="1"/>
</dbReference>
<dbReference type="SMART" id="SM00028">
    <property type="entry name" value="TPR"/>
    <property type="match status" value="8"/>
</dbReference>
<dbReference type="PANTHER" id="PTHR44117:SF1">
    <property type="entry name" value="INTRAFLAGELLAR TRANSPORT PROTEIN 88 HOMOLOG"/>
    <property type="match status" value="1"/>
</dbReference>
<evidence type="ECO:0000256" key="1">
    <source>
        <dbReference type="ARBA" id="ARBA00004114"/>
    </source>
</evidence>
<evidence type="ECO:0000256" key="11">
    <source>
        <dbReference type="ARBA" id="ARBA00023273"/>
    </source>
</evidence>
<dbReference type="GO" id="GO:1902017">
    <property type="term" value="P:regulation of cilium assembly"/>
    <property type="evidence" value="ECO:0007669"/>
    <property type="project" value="UniProtKB-ARBA"/>
</dbReference>
<comment type="function">
    <text evidence="12">Positively regulates primary cilium biogenesis. Also involved in autophagy since it is required for trafficking of ATG16L and the expansion of the autophagic compartment.</text>
</comment>
<organism evidence="18 19">
    <name type="scientific">Elysia crispata</name>
    <name type="common">lettuce slug</name>
    <dbReference type="NCBI Taxonomy" id="231223"/>
    <lineage>
        <taxon>Eukaryota</taxon>
        <taxon>Metazoa</taxon>
        <taxon>Spiralia</taxon>
        <taxon>Lophotrochozoa</taxon>
        <taxon>Mollusca</taxon>
        <taxon>Gastropoda</taxon>
        <taxon>Heterobranchia</taxon>
        <taxon>Euthyneura</taxon>
        <taxon>Panpulmonata</taxon>
        <taxon>Sacoglossa</taxon>
        <taxon>Placobranchoidea</taxon>
        <taxon>Plakobranchidae</taxon>
        <taxon>Elysia</taxon>
    </lineage>
</organism>
<keyword evidence="8" id="KW-0282">Flagellum</keyword>
<evidence type="ECO:0000256" key="10">
    <source>
        <dbReference type="ARBA" id="ARBA00023212"/>
    </source>
</evidence>
<name>A0AAE0Z435_9GAST</name>
<dbReference type="FunFam" id="1.25.40.10:FF:000106">
    <property type="entry name" value="Intraflagellar transport 88 homolog (Chlamydomonas)"/>
    <property type="match status" value="1"/>
</dbReference>
<feature type="compositionally biased region" description="Basic and acidic residues" evidence="17">
    <location>
        <begin position="817"/>
        <end position="828"/>
    </location>
</feature>
<feature type="repeat" description="TPR" evidence="16">
    <location>
        <begin position="668"/>
        <end position="701"/>
    </location>
</feature>
<evidence type="ECO:0000256" key="16">
    <source>
        <dbReference type="PROSITE-ProRule" id="PRU00339"/>
    </source>
</evidence>
<evidence type="ECO:0000313" key="19">
    <source>
        <dbReference type="Proteomes" id="UP001283361"/>
    </source>
</evidence>
<keyword evidence="10" id="KW-0206">Cytoskeleton</keyword>
<dbReference type="Gene3D" id="1.25.40.10">
    <property type="entry name" value="Tetratricopeptide repeat domain"/>
    <property type="match status" value="3"/>
</dbReference>
<feature type="compositionally biased region" description="Acidic residues" evidence="17">
    <location>
        <begin position="829"/>
        <end position="845"/>
    </location>
</feature>
<feature type="repeat" description="TPR" evidence="16">
    <location>
        <begin position="246"/>
        <end position="279"/>
    </location>
</feature>
<dbReference type="AlphaFoldDB" id="A0AAE0Z435"/>
<dbReference type="EMBL" id="JAWDGP010004709">
    <property type="protein sequence ID" value="KAK3762514.1"/>
    <property type="molecule type" value="Genomic_DNA"/>
</dbReference>
<feature type="region of interest" description="Disordered" evidence="17">
    <location>
        <begin position="120"/>
        <end position="149"/>
    </location>
</feature>
<proteinExistence type="predicted"/>
<evidence type="ECO:0000256" key="3">
    <source>
        <dbReference type="ARBA" id="ARBA00004230"/>
    </source>
</evidence>
<dbReference type="SUPFAM" id="SSF48452">
    <property type="entry name" value="TPR-like"/>
    <property type="match status" value="2"/>
</dbReference>
<keyword evidence="9" id="KW-0969">Cilium</keyword>
<comment type="subcellular location">
    <subcellularLocation>
        <location evidence="3">Cell projection</location>
        <location evidence="3">Cilium</location>
        <location evidence="3">Flagellum</location>
    </subcellularLocation>
    <subcellularLocation>
        <location evidence="2">Cytoplasm</location>
        <location evidence="2">Cytoskeleton</location>
        <location evidence="2">Cilium basal body</location>
    </subcellularLocation>
    <subcellularLocation>
        <location evidence="1">Cytoplasm</location>
        <location evidence="1">Cytoskeleton</location>
        <location evidence="1">Microtubule organizing center</location>
        <location evidence="1">Centrosome</location>
        <location evidence="1">Centriole</location>
    </subcellularLocation>
</comment>
<feature type="repeat" description="TPR" evidence="16">
    <location>
        <begin position="285"/>
        <end position="318"/>
    </location>
</feature>
<feature type="repeat" description="TPR" evidence="16">
    <location>
        <begin position="600"/>
        <end position="633"/>
    </location>
</feature>
<dbReference type="PROSITE" id="PS50005">
    <property type="entry name" value="TPR"/>
    <property type="match status" value="5"/>
</dbReference>
<evidence type="ECO:0000256" key="15">
    <source>
        <dbReference type="ARBA" id="ARBA00081144"/>
    </source>
</evidence>
<dbReference type="FunFam" id="1.25.40.10:FF:000135">
    <property type="entry name" value="intraflagellar transport protein 88 homolog isoform X1"/>
    <property type="match status" value="1"/>
</dbReference>
<keyword evidence="7 16" id="KW-0802">TPR repeat</keyword>
<evidence type="ECO:0000256" key="17">
    <source>
        <dbReference type="SAM" id="MobiDB-lite"/>
    </source>
</evidence>
<comment type="caution">
    <text evidence="18">The sequence shown here is derived from an EMBL/GenBank/DDBJ whole genome shotgun (WGS) entry which is preliminary data.</text>
</comment>
<dbReference type="Pfam" id="PF13424">
    <property type="entry name" value="TPR_12"/>
    <property type="match status" value="1"/>
</dbReference>
<dbReference type="Pfam" id="PF12895">
    <property type="entry name" value="ANAPC3"/>
    <property type="match status" value="1"/>
</dbReference>
<feature type="compositionally biased region" description="Basic and acidic residues" evidence="17">
    <location>
        <begin position="731"/>
        <end position="740"/>
    </location>
</feature>
<keyword evidence="4" id="KW-0963">Cytoplasm</keyword>
<dbReference type="GO" id="GO:0032991">
    <property type="term" value="C:protein-containing complex"/>
    <property type="evidence" value="ECO:0007669"/>
    <property type="project" value="UniProtKB-ARBA"/>
</dbReference>
<dbReference type="GO" id="GO:0097546">
    <property type="term" value="C:ciliary base"/>
    <property type="evidence" value="ECO:0007669"/>
    <property type="project" value="TreeGrafter"/>
</dbReference>
<evidence type="ECO:0000256" key="2">
    <source>
        <dbReference type="ARBA" id="ARBA00004120"/>
    </source>
</evidence>
<dbReference type="InterPro" id="IPR011990">
    <property type="entry name" value="TPR-like_helical_dom_sf"/>
</dbReference>
<evidence type="ECO:0000313" key="18">
    <source>
        <dbReference type="EMBL" id="KAK3762514.1"/>
    </source>
</evidence>
<feature type="repeat" description="TPR" evidence="16">
    <location>
        <begin position="498"/>
        <end position="531"/>
    </location>
</feature>
<feature type="region of interest" description="Disordered" evidence="17">
    <location>
        <begin position="85"/>
        <end position="104"/>
    </location>
</feature>
<evidence type="ECO:0000256" key="7">
    <source>
        <dbReference type="ARBA" id="ARBA00022803"/>
    </source>
</evidence>
<gene>
    <name evidence="18" type="ORF">RRG08_017236</name>
</gene>
<keyword evidence="5" id="KW-0677">Repeat</keyword>
<sequence>MDRMSVMEHVHLAGEEEDDYSGFNDYNATLDTEDLAQDENFKKAVLRTSHGRRPPTQAKLSMGGGMPGAMQGRLATAARGRMAMPSSMGRPGSGMAVQQDGSARPMTAVRAAGFTSAGNRMAGGFDPLNQASKGPAPPLEPKAEDSPEEKIRHLEKKVNELIEESCLANSRGELQLALDKAKEAGRKERVLVRQREQMSMGDQINLDLTYSVLFNLANQYVVNEMYHEAINTYQVIVKNRMFSNAGRLKVNMGNIYFKQRNFQKAVKFYRMALDQVPNTHKEMRTKIMQNIGITFVKIGQYNDAITSFEHIMSESPTFKTGFNLILCYFALGDREKMRDGFAKLLTVDLKIDDEDKYLAHGDDKQYNLVLEVIKNDSLRQIERERKYEAERCIKYAAKIISPAIESSFSDGYDWCIEMVKNSQYIDLAHDLEIDKAIMFLKQKNFASAIETLKSFEKKDSKVASTAATNLSFLYFLEADYAQADKYAEVAMTADRYNPSALVNKGNVLYARNDFEKAREFFKEALTNDSSCIEALYNLGLCNKRLGRLEDGIDCFYKLHAILRNSPQVMYQIADIFEQLEDTAQATEWFMQLIGVVSSDPSVLARMGELYDNDGDKSQAFQYYFDSYRHFPSNIPVIEWLGAYYIDSQFCEKAIHYFERASIVQPNQVKWHLMIASCYRRSGNYQKALETYKQIHKKFPDNVECLKFLVRLCTDLGLQDAQEYATKLKKAEKNKELREQRATSAGRRGSGRGRREGSAGSDLDREPSAGGGQGNKVNSRRQRARPNFEESDNRGPYQSSQPQEIDASYSDPLGPQAERPKTAARRKDPNEDDFGDEELGEDLLPE</sequence>
<evidence type="ECO:0000256" key="14">
    <source>
        <dbReference type="ARBA" id="ARBA00071484"/>
    </source>
</evidence>
<evidence type="ECO:0000256" key="4">
    <source>
        <dbReference type="ARBA" id="ARBA00022490"/>
    </source>
</evidence>
<keyword evidence="6" id="KW-0970">Cilium biogenesis/degradation</keyword>
<dbReference type="GO" id="GO:0005814">
    <property type="term" value="C:centriole"/>
    <property type="evidence" value="ECO:0007669"/>
    <property type="project" value="UniProtKB-SubCell"/>
</dbReference>
<feature type="compositionally biased region" description="Basic and acidic residues" evidence="17">
    <location>
        <begin position="752"/>
        <end position="766"/>
    </location>
</feature>
<feature type="region of interest" description="Disordered" evidence="17">
    <location>
        <begin position="731"/>
        <end position="845"/>
    </location>
</feature>
<comment type="subunit">
    <text evidence="13">Component of the IFT complex B, at least composed of IFT20, IFT22, IFT25, IFT27, IFT46, IFT52, TRAF3IP1/IFT54, IFT57, IFT74, IFT80, IFT81, and IFT88. Interacts with IFT20, IFT22, IFT25, IFT27, IFT52, TRAF3IP1, IFT74, IFT80 and IFT81. Interacts with IFT172. Interacts with IFT57. Interacts with IFT46. Interacts with IFT70B. Interacts with C2CD3. Interacts with ENTR1 (via N-terminus). Interacts with LRRC56. Interacts with DZIP1. Interacts with CCDC38. Interacts with CCDC146. Interacts with CFAP53.</text>
</comment>
<evidence type="ECO:0000256" key="6">
    <source>
        <dbReference type="ARBA" id="ARBA00022794"/>
    </source>
</evidence>
<accession>A0AAE0Z435</accession>
<keyword evidence="11" id="KW-0966">Cell projection</keyword>
<evidence type="ECO:0000256" key="8">
    <source>
        <dbReference type="ARBA" id="ARBA00022846"/>
    </source>
</evidence>